<evidence type="ECO:0000256" key="2">
    <source>
        <dbReference type="ARBA" id="ARBA00022656"/>
    </source>
</evidence>
<keyword evidence="5" id="KW-0119">Carbohydrate metabolism</keyword>
<name>A0A4R4STH4_9ACTN</name>
<keyword evidence="2" id="KW-0800">Toxin</keyword>
<proteinExistence type="inferred from homology"/>
<dbReference type="GO" id="GO:0000272">
    <property type="term" value="P:polysaccharide catabolic process"/>
    <property type="evidence" value="ECO:0007669"/>
    <property type="project" value="UniProtKB-KW"/>
</dbReference>
<dbReference type="GO" id="GO:0090729">
    <property type="term" value="F:toxin activity"/>
    <property type="evidence" value="ECO:0007669"/>
    <property type="project" value="UniProtKB-KW"/>
</dbReference>
<reference evidence="7 8" key="1">
    <citation type="submission" date="2019-03" db="EMBL/GenBank/DDBJ databases">
        <title>Draft genome sequences of novel Actinobacteria.</title>
        <authorList>
            <person name="Sahin N."/>
            <person name="Ay H."/>
            <person name="Saygin H."/>
        </authorList>
    </citation>
    <scope>NUCLEOTIDE SEQUENCE [LARGE SCALE GENOMIC DNA]</scope>
    <source>
        <strain evidence="7 8">DSM 41900</strain>
    </source>
</reference>
<dbReference type="EMBL" id="SMKI01000425">
    <property type="protein sequence ID" value="TDC67398.1"/>
    <property type="molecule type" value="Genomic_DNA"/>
</dbReference>
<dbReference type="InterPro" id="IPR012291">
    <property type="entry name" value="CBM2_carb-bd_dom_sf"/>
</dbReference>
<evidence type="ECO:0000313" key="8">
    <source>
        <dbReference type="Proteomes" id="UP000295345"/>
    </source>
</evidence>
<dbReference type="Gene3D" id="2.60.40.290">
    <property type="match status" value="1"/>
</dbReference>
<dbReference type="AlphaFoldDB" id="A0A4R4STH4"/>
<evidence type="ECO:0000256" key="1">
    <source>
        <dbReference type="ARBA" id="ARBA00007819"/>
    </source>
</evidence>
<dbReference type="GO" id="GO:0030435">
    <property type="term" value="P:sporulation resulting in formation of a cellular spore"/>
    <property type="evidence" value="ECO:0007669"/>
    <property type="project" value="UniProtKB-KW"/>
</dbReference>
<dbReference type="GO" id="GO:0004553">
    <property type="term" value="F:hydrolase activity, hydrolyzing O-glycosyl compounds"/>
    <property type="evidence" value="ECO:0007669"/>
    <property type="project" value="InterPro"/>
</dbReference>
<dbReference type="Gene3D" id="2.80.10.50">
    <property type="match status" value="1"/>
</dbReference>
<comment type="similarity">
    <text evidence="1">Belongs to the delta endotoxin family.</text>
</comment>
<dbReference type="InterPro" id="IPR035992">
    <property type="entry name" value="Ricin_B-like_lectins"/>
</dbReference>
<evidence type="ECO:0000313" key="7">
    <source>
        <dbReference type="EMBL" id="TDC67398.1"/>
    </source>
</evidence>
<dbReference type="GO" id="GO:0030247">
    <property type="term" value="F:polysaccharide binding"/>
    <property type="evidence" value="ECO:0007669"/>
    <property type="project" value="InterPro"/>
</dbReference>
<dbReference type="Gene3D" id="1.20.190.10">
    <property type="entry name" value="Pesticidal crystal protein, N-terminal domain"/>
    <property type="match status" value="1"/>
</dbReference>
<keyword evidence="3" id="KW-0749">Sporulation</keyword>
<dbReference type="OrthoDB" id="3215821at2"/>
<evidence type="ECO:0000256" key="5">
    <source>
        <dbReference type="ARBA" id="ARBA00023326"/>
    </source>
</evidence>
<evidence type="ECO:0000256" key="3">
    <source>
        <dbReference type="ARBA" id="ARBA00022969"/>
    </source>
</evidence>
<comment type="caution">
    <text evidence="7">The sequence shown here is derived from an EMBL/GenBank/DDBJ whole genome shotgun (WGS) entry which is preliminary data.</text>
</comment>
<dbReference type="InterPro" id="IPR005639">
    <property type="entry name" value="Pest_crys_dom_I"/>
</dbReference>
<dbReference type="Proteomes" id="UP000295345">
    <property type="component" value="Unassembled WGS sequence"/>
</dbReference>
<keyword evidence="5" id="KW-0624">Polysaccharide degradation</keyword>
<sequence>MSLYTAETIPATFLNAPEGGFRAQDLPKEEEDLLKTELMMVISQMALGPLGGLVGLVLNELWPNPQTDLKQVFQGILDKMMVVIERMVDEKIKTAVSNLYHKLMENELAGLYKVVDYYHTVARTDPGNAPAAFISAHEQILHDMPAFQDADYGYLVLPFFAQVANLHIMLLREGINYADELGLSDAHREELIKMLKDVASEDGAYTSYMKKTFDAHAFSTGGSDECYLTLDYQRENYVRGAEYGRYFWPALADCNNAPEKLYREATVYLRCGSVLHMEDAAKPLVAPNYLYEHKREPALVSYKADMHAPVSSDNGSSLLGLHLHYSDGHSTWYYADDMDEPAYTVNDSSESGYSGVTLYLDVQGGERDELRGFAGWQLGDAKLSTYLHSASAVHVEFKAKDWSVCDVRYAGRCNPLRNVYESGVIVGVHPTDEYITPDKQFTVPSGALCRVHVAEGDGTLDLARYALSEAVPVVLRKHNGSDSQLWQFQEAGENAFRLVNAYNGQALALREGQVLTTSVLQEATSWALEVAEDHTQRLTATIGPGHHLAADGNALTTTTPAAATGGQAGNARWVVVVDPTRSLAKLRSTLPNLTTSLVNVDGRSDLHMTLTNPTSGSTVENWTLQFILPAEAGTALTTTSPVNVTAVEEERGIHVTLIPTGDQRDLHPGRAFSFVLATTNPAPAALPPAAVRLNDTAISG</sequence>
<dbReference type="CDD" id="cd00161">
    <property type="entry name" value="beta-trefoil_Ricin-like"/>
    <property type="match status" value="1"/>
</dbReference>
<dbReference type="RefSeq" id="WP_132821133.1">
    <property type="nucleotide sequence ID" value="NZ_SMKI01000425.1"/>
</dbReference>
<dbReference type="SUPFAM" id="SSF50370">
    <property type="entry name" value="Ricin B-like lectins"/>
    <property type="match status" value="1"/>
</dbReference>
<accession>A0A4R4STH4</accession>
<dbReference type="GO" id="GO:0001907">
    <property type="term" value="P:symbiont-mediated killing of host cell"/>
    <property type="evidence" value="ECO:0007669"/>
    <property type="project" value="InterPro"/>
</dbReference>
<keyword evidence="8" id="KW-1185">Reference proteome</keyword>
<keyword evidence="4" id="KW-0843">Virulence</keyword>
<evidence type="ECO:0000259" key="6">
    <source>
        <dbReference type="Pfam" id="PF03945"/>
    </source>
</evidence>
<dbReference type="SUPFAM" id="SSF56849">
    <property type="entry name" value="delta-Endotoxin (insectocide), N-terminal domain"/>
    <property type="match status" value="1"/>
</dbReference>
<gene>
    <name evidence="7" type="ORF">E1283_28965</name>
</gene>
<organism evidence="7 8">
    <name type="scientific">Streptomyces hainanensis</name>
    <dbReference type="NCBI Taxonomy" id="402648"/>
    <lineage>
        <taxon>Bacteria</taxon>
        <taxon>Bacillati</taxon>
        <taxon>Actinomycetota</taxon>
        <taxon>Actinomycetes</taxon>
        <taxon>Kitasatosporales</taxon>
        <taxon>Streptomycetaceae</taxon>
        <taxon>Streptomyces</taxon>
    </lineage>
</organism>
<dbReference type="InterPro" id="IPR036716">
    <property type="entry name" value="Pest_crys_N_sf"/>
</dbReference>
<dbReference type="Pfam" id="PF03945">
    <property type="entry name" value="Endotoxin_N"/>
    <property type="match status" value="1"/>
</dbReference>
<protein>
    <recommendedName>
        <fullName evidence="6">Pesticidal crystal protein domain-containing protein</fullName>
    </recommendedName>
</protein>
<evidence type="ECO:0000256" key="4">
    <source>
        <dbReference type="ARBA" id="ARBA00023026"/>
    </source>
</evidence>
<feature type="domain" description="Pesticidal crystal protein" evidence="6">
    <location>
        <begin position="77"/>
        <end position="213"/>
    </location>
</feature>